<dbReference type="PANTHER" id="PTHR24305">
    <property type="entry name" value="CYTOCHROME P450"/>
    <property type="match status" value="1"/>
</dbReference>
<dbReference type="PROSITE" id="PS00086">
    <property type="entry name" value="CYTOCHROME_P450"/>
    <property type="match status" value="1"/>
</dbReference>
<evidence type="ECO:0000313" key="8">
    <source>
        <dbReference type="EMBL" id="KAF9875010.1"/>
    </source>
</evidence>
<keyword evidence="7" id="KW-0812">Transmembrane</keyword>
<dbReference type="Pfam" id="PF00067">
    <property type="entry name" value="p450"/>
    <property type="match status" value="1"/>
</dbReference>
<dbReference type="InterPro" id="IPR050121">
    <property type="entry name" value="Cytochrome_P450_monoxygenase"/>
</dbReference>
<comment type="caution">
    <text evidence="8">The sequence shown here is derived from an EMBL/GenBank/DDBJ whole genome shotgun (WGS) entry which is preliminary data.</text>
</comment>
<feature type="binding site" description="axial binding residue" evidence="5">
    <location>
        <position position="475"/>
    </location>
    <ligand>
        <name>heme</name>
        <dbReference type="ChEBI" id="CHEBI:30413"/>
    </ligand>
    <ligandPart>
        <name>Fe</name>
        <dbReference type="ChEBI" id="CHEBI:18248"/>
    </ligandPart>
</feature>
<dbReference type="InterPro" id="IPR017972">
    <property type="entry name" value="Cyt_P450_CS"/>
</dbReference>
<keyword evidence="7" id="KW-0472">Membrane</keyword>
<dbReference type="InterPro" id="IPR001128">
    <property type="entry name" value="Cyt_P450"/>
</dbReference>
<evidence type="ECO:0000313" key="9">
    <source>
        <dbReference type="Proteomes" id="UP000781932"/>
    </source>
</evidence>
<dbReference type="AlphaFoldDB" id="A0A9P6LJK9"/>
<sequence length="532" mass="60906">MDTLEEVIVPFAILSWRTVGTIILIWPVYYVLYLIYNVSPFHPLSKFPGPKIAAASYLYEFWFDMIKGGRYTMKIKEMHEIYGPIVRISPDELHCADPNFIDEIYATGKRKRDRSVHAMRNVPSAQAVSHFGTIDHDLHRKRRGAMSKFFSRSQILRLEPKIHSLAHKLCDKLLEEASSQPIVIADPYSCFATDLAAEYGFGTTFGLMDQGSWRPNFRRAVYSALNMTYIFKFFPFLKITLYAGPWLSKFLPEDMAYLMDIFHITVPGLVEKAKQTKQSGVPDKDSRPNVFAELYNSDLPSEEKSTYRLVGEGTNLLYAGTETASNSLSILTYYILSTPGVLENLTQELRTVTDDPRNLPTWPKLENLPYFSSTIMEGMRLFYGMSVRAPRVATEEDLFYCGKWTPKDGIEEVDVSYVVPRGYPIGMSSAIMHHDENVFPDSHQFKPERWIDENGQRRKDLEKCLLTFSKGSRQCVGINLAYCEVYVCIAAMVLRVFPHMKLYDTTKREVEYSYCMTVAMPASKKGVRVIVS</sequence>
<dbReference type="GO" id="GO:0004497">
    <property type="term" value="F:monooxygenase activity"/>
    <property type="evidence" value="ECO:0007669"/>
    <property type="project" value="UniProtKB-KW"/>
</dbReference>
<dbReference type="PRINTS" id="PR00463">
    <property type="entry name" value="EP450I"/>
</dbReference>
<keyword evidence="4 5" id="KW-0408">Iron</keyword>
<dbReference type="GO" id="GO:0020037">
    <property type="term" value="F:heme binding"/>
    <property type="evidence" value="ECO:0007669"/>
    <property type="project" value="InterPro"/>
</dbReference>
<accession>A0A9P6LJK9</accession>
<keyword evidence="6" id="KW-0560">Oxidoreductase</keyword>
<feature type="transmembrane region" description="Helical" evidence="7">
    <location>
        <begin position="476"/>
        <end position="497"/>
    </location>
</feature>
<dbReference type="GO" id="GO:0016705">
    <property type="term" value="F:oxidoreductase activity, acting on paired donors, with incorporation or reduction of molecular oxygen"/>
    <property type="evidence" value="ECO:0007669"/>
    <property type="project" value="InterPro"/>
</dbReference>
<keyword evidence="6" id="KW-0503">Monooxygenase</keyword>
<keyword evidence="9" id="KW-1185">Reference proteome</keyword>
<evidence type="ECO:0000256" key="4">
    <source>
        <dbReference type="ARBA" id="ARBA00023004"/>
    </source>
</evidence>
<dbReference type="GO" id="GO:0005506">
    <property type="term" value="F:iron ion binding"/>
    <property type="evidence" value="ECO:0007669"/>
    <property type="project" value="InterPro"/>
</dbReference>
<proteinExistence type="inferred from homology"/>
<organism evidence="8 9">
    <name type="scientific">Colletotrichum karsti</name>
    <dbReference type="NCBI Taxonomy" id="1095194"/>
    <lineage>
        <taxon>Eukaryota</taxon>
        <taxon>Fungi</taxon>
        <taxon>Dikarya</taxon>
        <taxon>Ascomycota</taxon>
        <taxon>Pezizomycotina</taxon>
        <taxon>Sordariomycetes</taxon>
        <taxon>Hypocreomycetidae</taxon>
        <taxon>Glomerellales</taxon>
        <taxon>Glomerellaceae</taxon>
        <taxon>Colletotrichum</taxon>
        <taxon>Colletotrichum boninense species complex</taxon>
    </lineage>
</organism>
<evidence type="ECO:0000256" key="6">
    <source>
        <dbReference type="RuleBase" id="RU000461"/>
    </source>
</evidence>
<dbReference type="RefSeq" id="XP_038744471.1">
    <property type="nucleotide sequence ID" value="XM_038890421.1"/>
</dbReference>
<dbReference type="CDD" id="cd11062">
    <property type="entry name" value="CYP58-like"/>
    <property type="match status" value="1"/>
</dbReference>
<evidence type="ECO:0000256" key="1">
    <source>
        <dbReference type="ARBA" id="ARBA00001971"/>
    </source>
</evidence>
<dbReference type="PANTHER" id="PTHR24305:SF147">
    <property type="entry name" value="P450, PUTATIVE (EUROFUNG)-RELATED"/>
    <property type="match status" value="1"/>
</dbReference>
<evidence type="ECO:0000256" key="3">
    <source>
        <dbReference type="ARBA" id="ARBA00022723"/>
    </source>
</evidence>
<keyword evidence="3 5" id="KW-0479">Metal-binding</keyword>
<dbReference type="GeneID" id="62163495"/>
<comment type="similarity">
    <text evidence="6">Belongs to the cytochrome P450 family.</text>
</comment>
<dbReference type="PRINTS" id="PR00385">
    <property type="entry name" value="P450"/>
</dbReference>
<keyword evidence="7" id="KW-1133">Transmembrane helix</keyword>
<dbReference type="InterPro" id="IPR036396">
    <property type="entry name" value="Cyt_P450_sf"/>
</dbReference>
<reference evidence="8" key="1">
    <citation type="submission" date="2020-03" db="EMBL/GenBank/DDBJ databases">
        <authorList>
            <person name="He L."/>
        </authorList>
    </citation>
    <scope>NUCLEOTIDE SEQUENCE</scope>
    <source>
        <strain evidence="8">CkLH20</strain>
    </source>
</reference>
<protein>
    <submittedName>
        <fullName evidence="8">Trichodiene oxygenase</fullName>
    </submittedName>
</protein>
<feature type="transmembrane region" description="Helical" evidence="7">
    <location>
        <begin position="7"/>
        <end position="36"/>
    </location>
</feature>
<dbReference type="Proteomes" id="UP000781932">
    <property type="component" value="Unassembled WGS sequence"/>
</dbReference>
<reference evidence="8" key="2">
    <citation type="submission" date="2020-11" db="EMBL/GenBank/DDBJ databases">
        <title>Whole genome sequencing of Colletotrichum sp.</title>
        <authorList>
            <person name="Li H."/>
        </authorList>
    </citation>
    <scope>NUCLEOTIDE SEQUENCE</scope>
    <source>
        <strain evidence="8">CkLH20</strain>
    </source>
</reference>
<gene>
    <name evidence="8" type="ORF">CkaCkLH20_07704</name>
</gene>
<evidence type="ECO:0000256" key="7">
    <source>
        <dbReference type="SAM" id="Phobius"/>
    </source>
</evidence>
<dbReference type="OrthoDB" id="3945418at2759"/>
<dbReference type="Gene3D" id="1.10.630.10">
    <property type="entry name" value="Cytochrome P450"/>
    <property type="match status" value="1"/>
</dbReference>
<dbReference type="InterPro" id="IPR002401">
    <property type="entry name" value="Cyt_P450_E_grp-I"/>
</dbReference>
<dbReference type="SUPFAM" id="SSF48264">
    <property type="entry name" value="Cytochrome P450"/>
    <property type="match status" value="1"/>
</dbReference>
<comment type="cofactor">
    <cofactor evidence="1 5">
        <name>heme</name>
        <dbReference type="ChEBI" id="CHEBI:30413"/>
    </cofactor>
</comment>
<dbReference type="EMBL" id="JAATWM020000024">
    <property type="protein sequence ID" value="KAF9875010.1"/>
    <property type="molecule type" value="Genomic_DNA"/>
</dbReference>
<evidence type="ECO:0000256" key="2">
    <source>
        <dbReference type="ARBA" id="ARBA00022617"/>
    </source>
</evidence>
<keyword evidence="2 5" id="KW-0349">Heme</keyword>
<name>A0A9P6LJK9_9PEZI</name>
<evidence type="ECO:0000256" key="5">
    <source>
        <dbReference type="PIRSR" id="PIRSR602401-1"/>
    </source>
</evidence>